<dbReference type="Pfam" id="PF20434">
    <property type="entry name" value="BD-FAE"/>
    <property type="match status" value="1"/>
</dbReference>
<dbReference type="InterPro" id="IPR049492">
    <property type="entry name" value="BD-FAE-like_dom"/>
</dbReference>
<proteinExistence type="predicted"/>
<dbReference type="InterPro" id="IPR050300">
    <property type="entry name" value="GDXG_lipolytic_enzyme"/>
</dbReference>
<sequence length="319" mass="33937">MRLRLLLAPVLLLVAGGCGLVKSVGVDLFYERVPLPAENVRRDLAYLDDGDPKHRLNLFMPLADSVRREPWPTVVFVHGGGWDSGDRDFTYGGEDLYNNVGRFLARHGIGAAVISYRLQPGVRYPAQVEDMADAVAYVHREIGAYGGDPDALFLMGHSAGAQLAARVALDPAPLQRAGASQSVVCGVVAVSGAALDIADRPTYTEAGADFAYYARRFSPSGEPVETAPPEPLAWEREASPATYASAGDPPFLIVYADGEGPVFERQVEVLDAALDAAGVPSEVVVMPARSHALGVPNLSRDDRVVGPAALAFVRGRACT</sequence>
<dbReference type="Proteomes" id="UP001267426">
    <property type="component" value="Unassembled WGS sequence"/>
</dbReference>
<evidence type="ECO:0000313" key="3">
    <source>
        <dbReference type="EMBL" id="MDT0630152.1"/>
    </source>
</evidence>
<dbReference type="PANTHER" id="PTHR48081:SF33">
    <property type="entry name" value="KYNURENINE FORMAMIDASE"/>
    <property type="match status" value="1"/>
</dbReference>
<keyword evidence="4" id="KW-1185">Reference proteome</keyword>
<evidence type="ECO:0000259" key="2">
    <source>
        <dbReference type="Pfam" id="PF20434"/>
    </source>
</evidence>
<dbReference type="SUPFAM" id="SSF53474">
    <property type="entry name" value="alpha/beta-Hydrolases"/>
    <property type="match status" value="1"/>
</dbReference>
<comment type="caution">
    <text evidence="3">The sequence shown here is derived from an EMBL/GenBank/DDBJ whole genome shotgun (WGS) entry which is preliminary data.</text>
</comment>
<name>A0ABU3BLI2_9BACT</name>
<dbReference type="Gene3D" id="3.40.50.1820">
    <property type="entry name" value="alpha/beta hydrolase"/>
    <property type="match status" value="1"/>
</dbReference>
<dbReference type="PROSITE" id="PS51257">
    <property type="entry name" value="PROKAR_LIPOPROTEIN"/>
    <property type="match status" value="1"/>
</dbReference>
<accession>A0ABU3BLI2</accession>
<organism evidence="3 4">
    <name type="scientific">Rubrivirga litoralis</name>
    <dbReference type="NCBI Taxonomy" id="3075598"/>
    <lineage>
        <taxon>Bacteria</taxon>
        <taxon>Pseudomonadati</taxon>
        <taxon>Rhodothermota</taxon>
        <taxon>Rhodothermia</taxon>
        <taxon>Rhodothermales</taxon>
        <taxon>Rubricoccaceae</taxon>
        <taxon>Rubrivirga</taxon>
    </lineage>
</organism>
<dbReference type="EMBL" id="JAVRHT010000001">
    <property type="protein sequence ID" value="MDT0630152.1"/>
    <property type="molecule type" value="Genomic_DNA"/>
</dbReference>
<reference evidence="3 4" key="1">
    <citation type="submission" date="2023-09" db="EMBL/GenBank/DDBJ databases">
        <authorList>
            <person name="Rey-Velasco X."/>
        </authorList>
    </citation>
    <scope>NUCLEOTIDE SEQUENCE [LARGE SCALE GENOMIC DNA]</scope>
    <source>
        <strain evidence="3 4">F394</strain>
    </source>
</reference>
<evidence type="ECO:0000256" key="1">
    <source>
        <dbReference type="ARBA" id="ARBA00022801"/>
    </source>
</evidence>
<evidence type="ECO:0000313" key="4">
    <source>
        <dbReference type="Proteomes" id="UP001267426"/>
    </source>
</evidence>
<protein>
    <submittedName>
        <fullName evidence="3">Alpha/beta hydrolase</fullName>
    </submittedName>
</protein>
<dbReference type="RefSeq" id="WP_311661085.1">
    <property type="nucleotide sequence ID" value="NZ_JAVRHT010000001.1"/>
</dbReference>
<dbReference type="InterPro" id="IPR029058">
    <property type="entry name" value="AB_hydrolase_fold"/>
</dbReference>
<gene>
    <name evidence="3" type="ORF">RM540_00190</name>
</gene>
<dbReference type="GO" id="GO:0016787">
    <property type="term" value="F:hydrolase activity"/>
    <property type="evidence" value="ECO:0007669"/>
    <property type="project" value="UniProtKB-KW"/>
</dbReference>
<keyword evidence="1 3" id="KW-0378">Hydrolase</keyword>
<feature type="domain" description="BD-FAE-like" evidence="2">
    <location>
        <begin position="66"/>
        <end position="273"/>
    </location>
</feature>
<dbReference type="PANTHER" id="PTHR48081">
    <property type="entry name" value="AB HYDROLASE SUPERFAMILY PROTEIN C4A8.06C"/>
    <property type="match status" value="1"/>
</dbReference>